<proteinExistence type="predicted"/>
<dbReference type="Proteomes" id="UP001152130">
    <property type="component" value="Unassembled WGS sequence"/>
</dbReference>
<gene>
    <name evidence="2" type="ORF">NW766_007201</name>
</gene>
<dbReference type="EMBL" id="JAPDHF010000010">
    <property type="protein sequence ID" value="KAJ4011901.1"/>
    <property type="molecule type" value="Genomic_DNA"/>
</dbReference>
<dbReference type="AlphaFoldDB" id="A0A9W8U917"/>
<sequence length="83" mass="8730">MSAPYDPNQGYGGYPPPQGYGPPPPQGYQQPLLLLPNKKRRATAAFTHVSPPSAVVGSAERHANAVLSASTAAVNRLPLKQPL</sequence>
<evidence type="ECO:0000313" key="2">
    <source>
        <dbReference type="EMBL" id="KAJ4011901.1"/>
    </source>
</evidence>
<organism evidence="2 3">
    <name type="scientific">Fusarium irregulare</name>
    <dbReference type="NCBI Taxonomy" id="2494466"/>
    <lineage>
        <taxon>Eukaryota</taxon>
        <taxon>Fungi</taxon>
        <taxon>Dikarya</taxon>
        <taxon>Ascomycota</taxon>
        <taxon>Pezizomycotina</taxon>
        <taxon>Sordariomycetes</taxon>
        <taxon>Hypocreomycetidae</taxon>
        <taxon>Hypocreales</taxon>
        <taxon>Nectriaceae</taxon>
        <taxon>Fusarium</taxon>
        <taxon>Fusarium incarnatum-equiseti species complex</taxon>
    </lineage>
</organism>
<accession>A0A9W8U917</accession>
<reference evidence="2" key="1">
    <citation type="submission" date="2022-10" db="EMBL/GenBank/DDBJ databases">
        <title>Fusarium specimens isolated from Avocado Roots.</title>
        <authorList>
            <person name="Stajich J."/>
            <person name="Roper C."/>
            <person name="Heimlech-Rivalta G."/>
        </authorList>
    </citation>
    <scope>NUCLEOTIDE SEQUENCE</scope>
    <source>
        <strain evidence="2">CF00143</strain>
    </source>
</reference>
<protein>
    <submittedName>
        <fullName evidence="2">Uncharacterized protein</fullName>
    </submittedName>
</protein>
<name>A0A9W8U917_9HYPO</name>
<evidence type="ECO:0000256" key="1">
    <source>
        <dbReference type="SAM" id="MobiDB-lite"/>
    </source>
</evidence>
<comment type="caution">
    <text evidence="2">The sequence shown here is derived from an EMBL/GenBank/DDBJ whole genome shotgun (WGS) entry which is preliminary data.</text>
</comment>
<feature type="region of interest" description="Disordered" evidence="1">
    <location>
        <begin position="1"/>
        <end position="31"/>
    </location>
</feature>
<feature type="compositionally biased region" description="Pro residues" evidence="1">
    <location>
        <begin position="14"/>
        <end position="26"/>
    </location>
</feature>
<keyword evidence="3" id="KW-1185">Reference proteome</keyword>
<evidence type="ECO:0000313" key="3">
    <source>
        <dbReference type="Proteomes" id="UP001152130"/>
    </source>
</evidence>